<dbReference type="RefSeq" id="WP_116440886.1">
    <property type="nucleotide sequence ID" value="NZ_BHEO01000002.1"/>
</dbReference>
<keyword evidence="10" id="KW-1185">Reference proteome</keyword>
<evidence type="ECO:0000313" key="9">
    <source>
        <dbReference type="Proteomes" id="UP000294613"/>
    </source>
</evidence>
<organism evidence="8 9">
    <name type="scientific">Faecalimonas umbilicata</name>
    <dbReference type="NCBI Taxonomy" id="1912855"/>
    <lineage>
        <taxon>Bacteria</taxon>
        <taxon>Bacillati</taxon>
        <taxon>Bacillota</taxon>
        <taxon>Clostridia</taxon>
        <taxon>Lachnospirales</taxon>
        <taxon>Lachnospiraceae</taxon>
        <taxon>Faecalimonas</taxon>
    </lineage>
</organism>
<proteinExistence type="predicted"/>
<evidence type="ECO:0000313" key="8">
    <source>
        <dbReference type="EMBL" id="TCS63374.1"/>
    </source>
</evidence>
<dbReference type="EMBL" id="BHEO01000008">
    <property type="protein sequence ID" value="GBU04936.1"/>
    <property type="molecule type" value="Genomic_DNA"/>
</dbReference>
<dbReference type="EMBL" id="BHEO01000002">
    <property type="protein sequence ID" value="GBU04538.1"/>
    <property type="molecule type" value="Genomic_DNA"/>
</dbReference>
<evidence type="ECO:0000313" key="10">
    <source>
        <dbReference type="Proteomes" id="UP000702954"/>
    </source>
</evidence>
<protein>
    <submittedName>
        <fullName evidence="8">Replication initiator protein A</fullName>
    </submittedName>
</protein>
<sequence>MGRLYYYGEEMEQIQFVQMPNELIFGEEFVDLSSDAKILYCVLRNRMSLSARNNWKDEEGKVYVIYSIEEIMREFRCSKASAIRLLDELDSKNGIGLLEKKKQGFGKPNLLYVRNFLTIKKMIREELTEEDLLKLEAETLAGEEEKVTCQNCNLKENIQKKQKDGARWKEKRDSFLELLENFWQEKVQALQKTCQNCDPEEEKESWENGVSIRSLHTFKNCQSWQEQRYQNCDLWRYQNCNPSYINNSYINNKYNHLSIHQTEKEEYNISSSQENMRDGWRESVWQDKQFLEQFFQKKLDYQAAVHDNPENKMLWDNCISLLVHICSTKQSATHRIGSVCYTTEDLRRRFSKLTASHVKYVLECVGKTYTKIRNMRGYLLQSLYNAPDTIDFYYAQKAARSLCAGI</sequence>
<evidence type="ECO:0000313" key="6">
    <source>
        <dbReference type="EMBL" id="GBU04901.1"/>
    </source>
</evidence>
<dbReference type="InterPro" id="IPR046059">
    <property type="entry name" value="DUF6017"/>
</dbReference>
<gene>
    <name evidence="8" type="ORF">EDD74_12938</name>
    <name evidence="3" type="ORF">FAEUMB_00410</name>
    <name evidence="4" type="ORF">FAEUMB_10790</name>
    <name evidence="5" type="ORF">FAEUMB_10940</name>
    <name evidence="6" type="ORF">FAEUMB_14420</name>
    <name evidence="7" type="ORF">FAEUMB_14770</name>
</gene>
<dbReference type="Pfam" id="PF19481">
    <property type="entry name" value="DUF6017"/>
    <property type="match status" value="1"/>
</dbReference>
<dbReference type="EMBL" id="BHEO01000002">
    <property type="protein sequence ID" value="GBU03500.1"/>
    <property type="molecule type" value="Genomic_DNA"/>
</dbReference>
<dbReference type="Pfam" id="PF06970">
    <property type="entry name" value="RepA_N"/>
    <property type="match status" value="1"/>
</dbReference>
<dbReference type="EMBL" id="SLZV01000029">
    <property type="protein sequence ID" value="TCS63374.1"/>
    <property type="molecule type" value="Genomic_DNA"/>
</dbReference>
<dbReference type="AlphaFoldDB" id="A0A4R3JCH7"/>
<evidence type="ECO:0000313" key="5">
    <source>
        <dbReference type="EMBL" id="GBU04553.1"/>
    </source>
</evidence>
<dbReference type="EMBL" id="BHEO01000005">
    <property type="protein sequence ID" value="GBU04901.1"/>
    <property type="molecule type" value="Genomic_DNA"/>
</dbReference>
<dbReference type="Proteomes" id="UP000702954">
    <property type="component" value="Unassembled WGS sequence"/>
</dbReference>
<reference evidence="8 9" key="2">
    <citation type="submission" date="2019-03" db="EMBL/GenBank/DDBJ databases">
        <title>Genomic Encyclopedia of Type Strains, Phase IV (KMG-IV): sequencing the most valuable type-strain genomes for metagenomic binning, comparative biology and taxonomic classification.</title>
        <authorList>
            <person name="Goeker M."/>
        </authorList>
    </citation>
    <scope>NUCLEOTIDE SEQUENCE [LARGE SCALE GENOMIC DNA]</scope>
    <source>
        <strain evidence="8 9">DSM 103426</strain>
    </source>
</reference>
<comment type="caution">
    <text evidence="8">The sequence shown here is derived from an EMBL/GenBank/DDBJ whole genome shotgun (WGS) entry which is preliminary data.</text>
</comment>
<accession>A0A4R3JCH7</accession>
<dbReference type="Proteomes" id="UP000294613">
    <property type="component" value="Unassembled WGS sequence"/>
</dbReference>
<feature type="domain" description="DUF6017" evidence="2">
    <location>
        <begin position="294"/>
        <end position="405"/>
    </location>
</feature>
<dbReference type="EMBL" id="BHEO01000003">
    <property type="protein sequence ID" value="GBU04553.1"/>
    <property type="molecule type" value="Genomic_DNA"/>
</dbReference>
<name>A0A4R3JCH7_9FIRM</name>
<evidence type="ECO:0000259" key="2">
    <source>
        <dbReference type="Pfam" id="PF19481"/>
    </source>
</evidence>
<evidence type="ECO:0000313" key="3">
    <source>
        <dbReference type="EMBL" id="GBU03500.1"/>
    </source>
</evidence>
<dbReference type="InterPro" id="IPR010724">
    <property type="entry name" value="RepA_N"/>
</dbReference>
<reference evidence="3 10" key="1">
    <citation type="journal article" date="2018" name="Int. J. Syst. Evol. Microbiol.">
        <title>Draft Genome Sequence of Faecalimonas umbilicata JCM 30896T, an Acetate-Producing Bacterium Isolated from Human Feces.</title>
        <authorList>
            <person name="Sakamoto M."/>
            <person name="Ikeyama N."/>
            <person name="Yuki M."/>
            <person name="Ohkuma M."/>
        </authorList>
    </citation>
    <scope>NUCLEOTIDE SEQUENCE [LARGE SCALE GENOMIC DNA]</scope>
    <source>
        <strain evidence="3 10">EGH7</strain>
    </source>
</reference>
<evidence type="ECO:0000259" key="1">
    <source>
        <dbReference type="Pfam" id="PF06970"/>
    </source>
</evidence>
<evidence type="ECO:0000313" key="4">
    <source>
        <dbReference type="EMBL" id="GBU04538.1"/>
    </source>
</evidence>
<feature type="domain" description="Replication initiator A N-terminal" evidence="1">
    <location>
        <begin position="15"/>
        <end position="89"/>
    </location>
</feature>
<evidence type="ECO:0000313" key="7">
    <source>
        <dbReference type="EMBL" id="GBU04936.1"/>
    </source>
</evidence>